<comment type="caution">
    <text evidence="2">The sequence shown here is derived from an EMBL/GenBank/DDBJ whole genome shotgun (WGS) entry which is preliminary data.</text>
</comment>
<protein>
    <submittedName>
        <fullName evidence="2">Uncharacterized protein</fullName>
    </submittedName>
</protein>
<feature type="region of interest" description="Disordered" evidence="1">
    <location>
        <begin position="1"/>
        <end position="34"/>
    </location>
</feature>
<evidence type="ECO:0000313" key="2">
    <source>
        <dbReference type="EMBL" id="KAK8956075.1"/>
    </source>
</evidence>
<reference evidence="2 3" key="1">
    <citation type="journal article" date="2022" name="Nat. Plants">
        <title>Genomes of leafy and leafless Platanthera orchids illuminate the evolution of mycoheterotrophy.</title>
        <authorList>
            <person name="Li M.H."/>
            <person name="Liu K.W."/>
            <person name="Li Z."/>
            <person name="Lu H.C."/>
            <person name="Ye Q.L."/>
            <person name="Zhang D."/>
            <person name="Wang J.Y."/>
            <person name="Li Y.F."/>
            <person name="Zhong Z.M."/>
            <person name="Liu X."/>
            <person name="Yu X."/>
            <person name="Liu D.K."/>
            <person name="Tu X.D."/>
            <person name="Liu B."/>
            <person name="Hao Y."/>
            <person name="Liao X.Y."/>
            <person name="Jiang Y.T."/>
            <person name="Sun W.H."/>
            <person name="Chen J."/>
            <person name="Chen Y.Q."/>
            <person name="Ai Y."/>
            <person name="Zhai J.W."/>
            <person name="Wu S.S."/>
            <person name="Zhou Z."/>
            <person name="Hsiao Y.Y."/>
            <person name="Wu W.L."/>
            <person name="Chen Y.Y."/>
            <person name="Lin Y.F."/>
            <person name="Hsu J.L."/>
            <person name="Li C.Y."/>
            <person name="Wang Z.W."/>
            <person name="Zhao X."/>
            <person name="Zhong W.Y."/>
            <person name="Ma X.K."/>
            <person name="Ma L."/>
            <person name="Huang J."/>
            <person name="Chen G.Z."/>
            <person name="Huang M.Z."/>
            <person name="Huang L."/>
            <person name="Peng D.H."/>
            <person name="Luo Y.B."/>
            <person name="Zou S.Q."/>
            <person name="Chen S.P."/>
            <person name="Lan S."/>
            <person name="Tsai W.C."/>
            <person name="Van de Peer Y."/>
            <person name="Liu Z.J."/>
        </authorList>
    </citation>
    <scope>NUCLEOTIDE SEQUENCE [LARGE SCALE GENOMIC DNA]</scope>
    <source>
        <strain evidence="2">Lor288</strain>
    </source>
</reference>
<proteinExistence type="predicted"/>
<accession>A0ABR2M0S6</accession>
<name>A0ABR2M0S6_9ASPA</name>
<evidence type="ECO:0000313" key="3">
    <source>
        <dbReference type="Proteomes" id="UP001412067"/>
    </source>
</evidence>
<gene>
    <name evidence="2" type="ORF">KSP40_PGU019668</name>
</gene>
<dbReference type="EMBL" id="JBBWWR010000013">
    <property type="protein sequence ID" value="KAK8956075.1"/>
    <property type="molecule type" value="Genomic_DNA"/>
</dbReference>
<keyword evidence="3" id="KW-1185">Reference proteome</keyword>
<feature type="compositionally biased region" description="Low complexity" evidence="1">
    <location>
        <begin position="19"/>
        <end position="31"/>
    </location>
</feature>
<sequence length="82" mass="9146">MAKPERIEFKRSSQRSKNGSLSGSTTSSMGLNPQNSGWEIYTCPYLISSVVFSGKMTMNLRMQVVKEESLLEEKNPLSIPCV</sequence>
<organism evidence="2 3">
    <name type="scientific">Platanthera guangdongensis</name>
    <dbReference type="NCBI Taxonomy" id="2320717"/>
    <lineage>
        <taxon>Eukaryota</taxon>
        <taxon>Viridiplantae</taxon>
        <taxon>Streptophyta</taxon>
        <taxon>Embryophyta</taxon>
        <taxon>Tracheophyta</taxon>
        <taxon>Spermatophyta</taxon>
        <taxon>Magnoliopsida</taxon>
        <taxon>Liliopsida</taxon>
        <taxon>Asparagales</taxon>
        <taxon>Orchidaceae</taxon>
        <taxon>Orchidoideae</taxon>
        <taxon>Orchideae</taxon>
        <taxon>Orchidinae</taxon>
        <taxon>Platanthera</taxon>
    </lineage>
</organism>
<feature type="compositionally biased region" description="Basic and acidic residues" evidence="1">
    <location>
        <begin position="1"/>
        <end position="11"/>
    </location>
</feature>
<evidence type="ECO:0000256" key="1">
    <source>
        <dbReference type="SAM" id="MobiDB-lite"/>
    </source>
</evidence>
<dbReference type="Proteomes" id="UP001412067">
    <property type="component" value="Unassembled WGS sequence"/>
</dbReference>